<evidence type="ECO:0000313" key="2">
    <source>
        <dbReference type="Proteomes" id="UP000001261"/>
    </source>
</evidence>
<sequence>MAREEVILLLIENCVIRRYWQGPRSSEWITDPCSEFNNLYACLCEEDKSFDESEGDELLYVYLHEKGKGFDESEENCCFPGTKVKENIRLLEGSQKSMALKIHSKTKSEKLTSDLFSEMHCAAVDTGGSSHCWKYCSMNGNPYVGCWQPRTPSDIPVVVDVEKTSHLARGDDLTPARGWQWNVRSSMFGVVIGERRPAKSPRIDGVFCRVRTNARAKLSAGWSDETTAHRPQRKMRGAMTTLLICHPRGEEWTCLITRRTWGTAAEILPRCKRTMKALDVGGPFCAHRERAV</sequence>
<proteinExistence type="predicted"/>
<dbReference type="InParanoid" id="J3KGU7"/>
<keyword evidence="2" id="KW-1185">Reference proteome</keyword>
<protein>
    <submittedName>
        <fullName evidence="1">Uncharacterized protein</fullName>
    </submittedName>
</protein>
<dbReference type="VEuPathDB" id="FungiDB:CIMG_10537"/>
<dbReference type="GeneID" id="4566088"/>
<organism evidence="1 2">
    <name type="scientific">Coccidioides immitis (strain RS)</name>
    <name type="common">Valley fever fungus</name>
    <dbReference type="NCBI Taxonomy" id="246410"/>
    <lineage>
        <taxon>Eukaryota</taxon>
        <taxon>Fungi</taxon>
        <taxon>Dikarya</taxon>
        <taxon>Ascomycota</taxon>
        <taxon>Pezizomycotina</taxon>
        <taxon>Eurotiomycetes</taxon>
        <taxon>Eurotiomycetidae</taxon>
        <taxon>Onygenales</taxon>
        <taxon>Onygenaceae</taxon>
        <taxon>Coccidioides</taxon>
    </lineage>
</organism>
<reference evidence="2" key="1">
    <citation type="journal article" date="2009" name="Genome Res.">
        <title>Comparative genomic analyses of the human fungal pathogens Coccidioides and their relatives.</title>
        <authorList>
            <person name="Sharpton T.J."/>
            <person name="Stajich J.E."/>
            <person name="Rounsley S.D."/>
            <person name="Gardner M.J."/>
            <person name="Wortman J.R."/>
            <person name="Jordar V.S."/>
            <person name="Maiti R."/>
            <person name="Kodira C.D."/>
            <person name="Neafsey D.E."/>
            <person name="Zeng Q."/>
            <person name="Hung C.-Y."/>
            <person name="McMahan C."/>
            <person name="Muszewska A."/>
            <person name="Grynberg M."/>
            <person name="Mandel M.A."/>
            <person name="Kellner E.M."/>
            <person name="Barker B.M."/>
            <person name="Galgiani J.N."/>
            <person name="Orbach M.J."/>
            <person name="Kirkland T.N."/>
            <person name="Cole G.T."/>
            <person name="Henn M.R."/>
            <person name="Birren B.W."/>
            <person name="Taylor J.W."/>
        </authorList>
    </citation>
    <scope>NUCLEOTIDE SEQUENCE [LARGE SCALE GENOMIC DNA]</scope>
    <source>
        <strain evidence="2">RS</strain>
    </source>
</reference>
<dbReference type="KEGG" id="cim:CIMG_10537"/>
<gene>
    <name evidence="1" type="ORF">CIMG_10537</name>
</gene>
<dbReference type="AlphaFoldDB" id="J3KGU7"/>
<accession>J3KGU7</accession>
<evidence type="ECO:0000313" key="1">
    <source>
        <dbReference type="EMBL" id="EAS35007.3"/>
    </source>
</evidence>
<name>J3KGU7_COCIM</name>
<reference evidence="2" key="2">
    <citation type="journal article" date="2010" name="Genome Res.">
        <title>Population genomic sequencing of Coccidioides fungi reveals recent hybridization and transposon control.</title>
        <authorList>
            <person name="Neafsey D.E."/>
            <person name="Barker B.M."/>
            <person name="Sharpton T.J."/>
            <person name="Stajich J.E."/>
            <person name="Park D.J."/>
            <person name="Whiston E."/>
            <person name="Hung C.-Y."/>
            <person name="McMahan C."/>
            <person name="White J."/>
            <person name="Sykes S."/>
            <person name="Heiman D."/>
            <person name="Young S."/>
            <person name="Zeng Q."/>
            <person name="Abouelleil A."/>
            <person name="Aftuck L."/>
            <person name="Bessette D."/>
            <person name="Brown A."/>
            <person name="FitzGerald M."/>
            <person name="Lui A."/>
            <person name="Macdonald J.P."/>
            <person name="Priest M."/>
            <person name="Orbach M.J."/>
            <person name="Galgiani J.N."/>
            <person name="Kirkland T.N."/>
            <person name="Cole G.T."/>
            <person name="Birren B.W."/>
            <person name="Henn M.R."/>
            <person name="Taylor J.W."/>
            <person name="Rounsley S.D."/>
        </authorList>
    </citation>
    <scope>GENOME REANNOTATION</scope>
    <source>
        <strain evidence="2">RS</strain>
    </source>
</reference>
<dbReference type="RefSeq" id="XP_001246590.2">
    <property type="nucleotide sequence ID" value="XM_001246589.2"/>
</dbReference>
<dbReference type="EMBL" id="GG704911">
    <property type="protein sequence ID" value="EAS35007.3"/>
    <property type="molecule type" value="Genomic_DNA"/>
</dbReference>
<dbReference type="Proteomes" id="UP000001261">
    <property type="component" value="Unassembled WGS sequence"/>
</dbReference>